<dbReference type="PANTHER" id="PTHR44042">
    <property type="entry name" value="DUPLICATED HOMEODOMAIN-LIKE SUPERFAMILY PROTEIN-RELATED"/>
    <property type="match status" value="1"/>
</dbReference>
<dbReference type="InterPro" id="IPR006447">
    <property type="entry name" value="Myb_dom_plants"/>
</dbReference>
<dbReference type="PROSITE" id="PS50090">
    <property type="entry name" value="MYB_LIKE"/>
    <property type="match status" value="1"/>
</dbReference>
<evidence type="ECO:0008006" key="12">
    <source>
        <dbReference type="Google" id="ProtNLM"/>
    </source>
</evidence>
<dbReference type="InterPro" id="IPR017930">
    <property type="entry name" value="Myb_dom"/>
</dbReference>
<evidence type="ECO:0000256" key="2">
    <source>
        <dbReference type="ARBA" id="ARBA00023015"/>
    </source>
</evidence>
<reference evidence="10" key="1">
    <citation type="journal article" date="2021" name="J. Hered.">
        <title>Genome Assembly of Salicaceae Populus deltoides (Eastern Cottonwood) I-69 Based on Nanopore Sequencing and Hi-C Technologies.</title>
        <authorList>
            <person name="Bai S."/>
            <person name="Wu H."/>
            <person name="Zhang J."/>
            <person name="Pan Z."/>
            <person name="Zhao W."/>
            <person name="Li Z."/>
            <person name="Tong C."/>
        </authorList>
    </citation>
    <scope>NUCLEOTIDE SEQUENCE</scope>
    <source>
        <tissue evidence="10">Leaf</tissue>
    </source>
</reference>
<feature type="domain" description="HTH myb-type" evidence="9">
    <location>
        <begin position="97"/>
        <end position="153"/>
    </location>
</feature>
<feature type="region of interest" description="Disordered" evidence="6">
    <location>
        <begin position="73"/>
        <end position="106"/>
    </location>
</feature>
<proteinExistence type="predicted"/>
<dbReference type="SUPFAM" id="SSF46689">
    <property type="entry name" value="Homeodomain-like"/>
    <property type="match status" value="2"/>
</dbReference>
<name>A0A8T2YDH7_POPDE</name>
<feature type="region of interest" description="Disordered" evidence="6">
    <location>
        <begin position="152"/>
        <end position="201"/>
    </location>
</feature>
<evidence type="ECO:0000256" key="6">
    <source>
        <dbReference type="SAM" id="MobiDB-lite"/>
    </source>
</evidence>
<evidence type="ECO:0000256" key="1">
    <source>
        <dbReference type="ARBA" id="ARBA00004123"/>
    </source>
</evidence>
<evidence type="ECO:0000256" key="5">
    <source>
        <dbReference type="ARBA" id="ARBA00023242"/>
    </source>
</evidence>
<dbReference type="Pfam" id="PF00249">
    <property type="entry name" value="Myb_DNA-binding"/>
    <property type="match status" value="1"/>
</dbReference>
<dbReference type="PROSITE" id="PS51293">
    <property type="entry name" value="SANT"/>
    <property type="match status" value="1"/>
</dbReference>
<dbReference type="InterPro" id="IPR017884">
    <property type="entry name" value="SANT_dom"/>
</dbReference>
<evidence type="ECO:0000256" key="3">
    <source>
        <dbReference type="ARBA" id="ARBA00023125"/>
    </source>
</evidence>
<evidence type="ECO:0000259" key="9">
    <source>
        <dbReference type="PROSITE" id="PS51294"/>
    </source>
</evidence>
<evidence type="ECO:0000259" key="8">
    <source>
        <dbReference type="PROSITE" id="PS51293"/>
    </source>
</evidence>
<dbReference type="Proteomes" id="UP000807159">
    <property type="component" value="Chromosome 7"/>
</dbReference>
<feature type="compositionally biased region" description="Low complexity" evidence="6">
    <location>
        <begin position="175"/>
        <end position="193"/>
    </location>
</feature>
<feature type="domain" description="Myb-like" evidence="7">
    <location>
        <begin position="97"/>
        <end position="149"/>
    </location>
</feature>
<keyword evidence="5" id="KW-0539">Nucleus</keyword>
<comment type="caution">
    <text evidence="10">The sequence shown here is derived from an EMBL/GenBank/DDBJ whole genome shotgun (WGS) entry which is preliminary data.</text>
</comment>
<dbReference type="Gene3D" id="1.10.10.60">
    <property type="entry name" value="Homeodomain-like"/>
    <property type="match status" value="2"/>
</dbReference>
<dbReference type="InterPro" id="IPR009057">
    <property type="entry name" value="Homeodomain-like_sf"/>
</dbReference>
<dbReference type="PANTHER" id="PTHR44042:SF54">
    <property type="entry name" value="MYB-LIKE DNA-BINDING DOMAIN, SHAQKYF CLASS PROTEIN"/>
    <property type="match status" value="1"/>
</dbReference>
<keyword evidence="3" id="KW-0238">DNA-binding</keyword>
<dbReference type="NCBIfam" id="TIGR01557">
    <property type="entry name" value="myb_SHAQKYF"/>
    <property type="match status" value="1"/>
</dbReference>
<evidence type="ECO:0000313" key="10">
    <source>
        <dbReference type="EMBL" id="KAH8503120.1"/>
    </source>
</evidence>
<dbReference type="InterPro" id="IPR001005">
    <property type="entry name" value="SANT/Myb"/>
</dbReference>
<protein>
    <recommendedName>
        <fullName evidence="12">MYB transcription factor</fullName>
    </recommendedName>
</protein>
<dbReference type="FunFam" id="1.10.10.60:FF:000154">
    <property type="entry name" value="Transcription factor SRM1"/>
    <property type="match status" value="1"/>
</dbReference>
<feature type="domain" description="SANT" evidence="8">
    <location>
        <begin position="105"/>
        <end position="153"/>
    </location>
</feature>
<evidence type="ECO:0000256" key="4">
    <source>
        <dbReference type="ARBA" id="ARBA00023163"/>
    </source>
</evidence>
<keyword evidence="2" id="KW-0805">Transcription regulation</keyword>
<gene>
    <name evidence="10" type="ORF">H0E87_014433</name>
</gene>
<dbReference type="AlphaFoldDB" id="A0A8T2YDH7"/>
<evidence type="ECO:0000259" key="7">
    <source>
        <dbReference type="PROSITE" id="PS50090"/>
    </source>
</evidence>
<dbReference type="EMBL" id="JACEGQ020000007">
    <property type="protein sequence ID" value="KAH8503120.1"/>
    <property type="molecule type" value="Genomic_DNA"/>
</dbReference>
<dbReference type="CDD" id="cd00167">
    <property type="entry name" value="SANT"/>
    <property type="match status" value="2"/>
</dbReference>
<sequence>MNSSSSSSPDRERVKWTLEENKLFENAIAEFDPGSPDFFENISERIPEKTLKQTEDHFLILIEDVEKIESGLIPLPDYGTPSRGDKGKGSNSNDKPKQRKKGVPWTGEEHKLFLNGLKKYGKGDWRSISRNCVVTRTPSQVASHAQKYFLRLQNSSNTEHKQGCSSTSRHRRRNSSSSSTTDKAAASMAAAPSPHLPVPASISNEFAATPFSHFSSDLNAPAPITDQSFAAFPPYLDRQN</sequence>
<dbReference type="GO" id="GO:0003677">
    <property type="term" value="F:DNA binding"/>
    <property type="evidence" value="ECO:0007669"/>
    <property type="project" value="UniProtKB-KW"/>
</dbReference>
<dbReference type="FunFam" id="1.10.10.60:FF:000009">
    <property type="entry name" value="transcription factor MYB1R1"/>
    <property type="match status" value="1"/>
</dbReference>
<comment type="subcellular location">
    <subcellularLocation>
        <location evidence="1">Nucleus</location>
    </subcellularLocation>
</comment>
<evidence type="ECO:0000313" key="11">
    <source>
        <dbReference type="Proteomes" id="UP000807159"/>
    </source>
</evidence>
<keyword evidence="4" id="KW-0804">Transcription</keyword>
<accession>A0A8T2YDH7</accession>
<dbReference type="SMART" id="SM00717">
    <property type="entry name" value="SANT"/>
    <property type="match status" value="2"/>
</dbReference>
<organism evidence="10 11">
    <name type="scientific">Populus deltoides</name>
    <name type="common">Eastern poplar</name>
    <name type="synonym">Eastern cottonwood</name>
    <dbReference type="NCBI Taxonomy" id="3696"/>
    <lineage>
        <taxon>Eukaryota</taxon>
        <taxon>Viridiplantae</taxon>
        <taxon>Streptophyta</taxon>
        <taxon>Embryophyta</taxon>
        <taxon>Tracheophyta</taxon>
        <taxon>Spermatophyta</taxon>
        <taxon>Magnoliopsida</taxon>
        <taxon>eudicotyledons</taxon>
        <taxon>Gunneridae</taxon>
        <taxon>Pentapetalae</taxon>
        <taxon>rosids</taxon>
        <taxon>fabids</taxon>
        <taxon>Malpighiales</taxon>
        <taxon>Salicaceae</taxon>
        <taxon>Saliceae</taxon>
        <taxon>Populus</taxon>
    </lineage>
</organism>
<dbReference type="GO" id="GO:0005634">
    <property type="term" value="C:nucleus"/>
    <property type="evidence" value="ECO:0007669"/>
    <property type="project" value="UniProtKB-SubCell"/>
</dbReference>
<dbReference type="PROSITE" id="PS51294">
    <property type="entry name" value="HTH_MYB"/>
    <property type="match status" value="1"/>
</dbReference>
<keyword evidence="11" id="KW-1185">Reference proteome</keyword>